<feature type="transmembrane region" description="Helical" evidence="7">
    <location>
        <begin position="116"/>
        <end position="134"/>
    </location>
</feature>
<keyword evidence="10" id="KW-1185">Reference proteome</keyword>
<organism evidence="9 10">
    <name type="scientific">Tatumella morbirosei</name>
    <dbReference type="NCBI Taxonomy" id="642227"/>
    <lineage>
        <taxon>Bacteria</taxon>
        <taxon>Pseudomonadati</taxon>
        <taxon>Pseudomonadota</taxon>
        <taxon>Gammaproteobacteria</taxon>
        <taxon>Enterobacterales</taxon>
        <taxon>Erwiniaceae</taxon>
        <taxon>Tatumella</taxon>
    </lineage>
</organism>
<comment type="caution">
    <text evidence="9">The sequence shown here is derived from an EMBL/GenBank/DDBJ whole genome shotgun (WGS) entry which is preliminary data.</text>
</comment>
<gene>
    <name evidence="9" type="ORF">HA49_05380</name>
</gene>
<dbReference type="eggNOG" id="COG1289">
    <property type="taxonomic scope" value="Bacteria"/>
</dbReference>
<dbReference type="PANTHER" id="PTHR30509:SF9">
    <property type="entry name" value="MULTIDRUG RESISTANCE PROTEIN MDTO"/>
    <property type="match status" value="1"/>
</dbReference>
<feature type="transmembrane region" description="Helical" evidence="7">
    <location>
        <begin position="444"/>
        <end position="464"/>
    </location>
</feature>
<protein>
    <submittedName>
        <fullName evidence="9">Multidrug transporter</fullName>
    </submittedName>
</protein>
<evidence type="ECO:0000259" key="8">
    <source>
        <dbReference type="Pfam" id="PF13515"/>
    </source>
</evidence>
<feature type="transmembrane region" description="Helical" evidence="7">
    <location>
        <begin position="62"/>
        <end position="85"/>
    </location>
</feature>
<name>A0A095TCW9_9GAMM</name>
<feature type="transmembrane region" description="Helical" evidence="7">
    <location>
        <begin position="393"/>
        <end position="412"/>
    </location>
</feature>
<evidence type="ECO:0000256" key="3">
    <source>
        <dbReference type="ARBA" id="ARBA00022692"/>
    </source>
</evidence>
<feature type="transmembrane region" description="Helical" evidence="7">
    <location>
        <begin position="22"/>
        <end position="55"/>
    </location>
</feature>
<evidence type="ECO:0000256" key="4">
    <source>
        <dbReference type="ARBA" id="ARBA00022989"/>
    </source>
</evidence>
<evidence type="ECO:0000256" key="1">
    <source>
        <dbReference type="ARBA" id="ARBA00004651"/>
    </source>
</evidence>
<evidence type="ECO:0000256" key="2">
    <source>
        <dbReference type="ARBA" id="ARBA00022475"/>
    </source>
</evidence>
<proteinExistence type="inferred from homology"/>
<dbReference type="OrthoDB" id="105720at2"/>
<evidence type="ECO:0000256" key="6">
    <source>
        <dbReference type="ARBA" id="ARBA00043993"/>
    </source>
</evidence>
<feature type="domain" description="Integral membrane bound transporter" evidence="8">
    <location>
        <begin position="357"/>
        <end position="487"/>
    </location>
</feature>
<dbReference type="EMBL" id="JPKR02000004">
    <property type="protein sequence ID" value="KGD74751.1"/>
    <property type="molecule type" value="Genomic_DNA"/>
</dbReference>
<comment type="similarity">
    <text evidence="6">Belongs to the YccS/YhfK family.</text>
</comment>
<feature type="transmembrane region" description="Helical" evidence="7">
    <location>
        <begin position="476"/>
        <end position="494"/>
    </location>
</feature>
<dbReference type="AlphaFoldDB" id="A0A095TCW9"/>
<evidence type="ECO:0000313" key="10">
    <source>
        <dbReference type="Proteomes" id="UP000029577"/>
    </source>
</evidence>
<feature type="transmembrane region" description="Helical" evidence="7">
    <location>
        <begin position="418"/>
        <end position="437"/>
    </location>
</feature>
<keyword evidence="3 7" id="KW-0812">Transmembrane</keyword>
<dbReference type="RefSeq" id="WP_038017582.1">
    <property type="nucleotide sequence ID" value="NZ_JPKR02000004.1"/>
</dbReference>
<dbReference type="InterPro" id="IPR049453">
    <property type="entry name" value="Memb_transporter_dom"/>
</dbReference>
<dbReference type="Pfam" id="PF13515">
    <property type="entry name" value="FUSC_2"/>
    <property type="match status" value="1"/>
</dbReference>
<dbReference type="PANTHER" id="PTHR30509">
    <property type="entry name" value="P-HYDROXYBENZOIC ACID EFFLUX PUMP SUBUNIT-RELATED"/>
    <property type="match status" value="1"/>
</dbReference>
<keyword evidence="4 7" id="KW-1133">Transmembrane helix</keyword>
<dbReference type="GO" id="GO:0005886">
    <property type="term" value="C:plasma membrane"/>
    <property type="evidence" value="ECO:0007669"/>
    <property type="project" value="UniProtKB-SubCell"/>
</dbReference>
<reference evidence="9" key="1">
    <citation type="submission" date="2014-12" db="EMBL/GenBank/DDBJ databases">
        <title>The draft genome of the Tatumella morbirosei type strain, LMG23360T isolated from pineapple rot.</title>
        <authorList>
            <person name="Smits T.H."/>
            <person name="Palmer M."/>
            <person name="Venter S.N."/>
            <person name="Duffy B."/>
            <person name="Steenkamp E.T."/>
            <person name="Chan W.Y."/>
            <person name="Coutinho T.A."/>
            <person name="Coetzee M.P."/>
            <person name="De Maayer P."/>
        </authorList>
    </citation>
    <scope>NUCLEOTIDE SEQUENCE [LARGE SCALE GENOMIC DNA]</scope>
    <source>
        <strain evidence="9">LMG 23360</strain>
    </source>
</reference>
<evidence type="ECO:0000313" key="9">
    <source>
        <dbReference type="EMBL" id="KGD74751.1"/>
    </source>
</evidence>
<keyword evidence="5 7" id="KW-0472">Membrane</keyword>
<sequence>MRESLGKFLQRELKPTTGRGSYALRLTLTCGVLILLFMSLHIPLLAVAIIVAFYLSQSNVVTISMLSIAFFLLLSVVIGIIVLMLKFTYEYPLVRLVCSSLLFFAAMFCMRIFGKAGLAFFIIALSVIFAQTFPSMTGNAELLIRMVLWLWVAANTAVLVTLLVNACFRQSYPDYQFRQQLAKDFSDCAWQLNRYQQTTQATNPVGATDVAKQFSRLQQLFNLACRSSAAFRRHQERWHMTMAAAAQCYYLTMLISPRDPDQNRQALAAELSGYLRQIAALCSRPDYPDSELPTAPGIRGDDVVLHQLAMTCTRLSAGESVELPTYPVEKPPLMASDAWTNPVYPQFALKTLLATLLCYLFYTATDWEGIHTIMLSCVIVAQPGLGATMQKTWLRIAGALLATLLALGLMIIVQPNLASVTGLLVMVLPVMALSGWIAGGSERIAYAGIQIAFTFALAFLDWFGPLYNLTELRDRVIGILLGVLVSSVIHVYLWPESEAMKLKQQLSQLFRRLAEEMAEDKAFHQRQWGPFYQSLLATENLLNRVSAEPVSARAYPYPELREWPVEKSFAGAQEIMRLCEGYRLYSHDSPDFLRQCAPVLKKYAAQIEQATDKSYPKLPAADGNPYSQPLALAIRALPVWGGNSHHRVPMGGTIKP</sequence>
<comment type="subcellular location">
    <subcellularLocation>
        <location evidence="1">Cell membrane</location>
        <topology evidence="1">Multi-pass membrane protein</topology>
    </subcellularLocation>
</comment>
<dbReference type="STRING" id="642227.HA49_05380"/>
<feature type="transmembrane region" description="Helical" evidence="7">
    <location>
        <begin position="146"/>
        <end position="168"/>
    </location>
</feature>
<evidence type="ECO:0000256" key="5">
    <source>
        <dbReference type="ARBA" id="ARBA00023136"/>
    </source>
</evidence>
<dbReference type="Proteomes" id="UP000029577">
    <property type="component" value="Unassembled WGS sequence"/>
</dbReference>
<evidence type="ECO:0000256" key="7">
    <source>
        <dbReference type="SAM" id="Phobius"/>
    </source>
</evidence>
<keyword evidence="2" id="KW-1003">Cell membrane</keyword>
<accession>A0A095TCW9</accession>